<dbReference type="AlphaFoldDB" id="A0AAN9TDT5"/>
<keyword evidence="2" id="KW-1185">Reference proteome</keyword>
<name>A0AAN9TDT5_9HEMI</name>
<gene>
    <name evidence="1" type="ORF">V9T40_013703</name>
</gene>
<comment type="caution">
    <text evidence="1">The sequence shown here is derived from an EMBL/GenBank/DDBJ whole genome shotgun (WGS) entry which is preliminary data.</text>
</comment>
<accession>A0AAN9TDT5</accession>
<sequence length="229" mass="25619">MHIPSRAVDLERLRKIRRKKSKKTLNRWPKLIDGRGNGVDVADGPPATKTKLPRSVVDPMYRFFHLLPLLPVLLVLLPPPLQLHLPSDATSFLLYHEAALVCSGLFLIPSPSCSLQNRYAVNVSRTLLHTDTCDMHAQSHHRSVNSTPACVHVIMVVGIQCQAFRNLHLSAWTERAKTEKKRTMAERGEEERIISAILPSSHLSTMLNPLGDHNGCFESTIQADILTFG</sequence>
<evidence type="ECO:0000313" key="2">
    <source>
        <dbReference type="Proteomes" id="UP001367676"/>
    </source>
</evidence>
<dbReference type="Proteomes" id="UP001367676">
    <property type="component" value="Unassembled WGS sequence"/>
</dbReference>
<reference evidence="1 2" key="1">
    <citation type="submission" date="2024-03" db="EMBL/GenBank/DDBJ databases">
        <title>Adaptation during the transition from Ophiocordyceps entomopathogen to insect associate is accompanied by gene loss and intensified selection.</title>
        <authorList>
            <person name="Ward C.M."/>
            <person name="Onetto C.A."/>
            <person name="Borneman A.R."/>
        </authorList>
    </citation>
    <scope>NUCLEOTIDE SEQUENCE [LARGE SCALE GENOMIC DNA]</scope>
    <source>
        <strain evidence="1">AWRI1</strain>
        <tissue evidence="1">Single Adult Female</tissue>
    </source>
</reference>
<dbReference type="EMBL" id="JBBCAQ010000033">
    <property type="protein sequence ID" value="KAK7582258.1"/>
    <property type="molecule type" value="Genomic_DNA"/>
</dbReference>
<evidence type="ECO:0000313" key="1">
    <source>
        <dbReference type="EMBL" id="KAK7582258.1"/>
    </source>
</evidence>
<proteinExistence type="predicted"/>
<protein>
    <submittedName>
        <fullName evidence="1">Uncharacterized protein</fullName>
    </submittedName>
</protein>
<organism evidence="1 2">
    <name type="scientific">Parthenolecanium corni</name>
    <dbReference type="NCBI Taxonomy" id="536013"/>
    <lineage>
        <taxon>Eukaryota</taxon>
        <taxon>Metazoa</taxon>
        <taxon>Ecdysozoa</taxon>
        <taxon>Arthropoda</taxon>
        <taxon>Hexapoda</taxon>
        <taxon>Insecta</taxon>
        <taxon>Pterygota</taxon>
        <taxon>Neoptera</taxon>
        <taxon>Paraneoptera</taxon>
        <taxon>Hemiptera</taxon>
        <taxon>Sternorrhyncha</taxon>
        <taxon>Coccoidea</taxon>
        <taxon>Coccidae</taxon>
        <taxon>Parthenolecanium</taxon>
    </lineage>
</organism>